<evidence type="ECO:0000313" key="2">
    <source>
        <dbReference type="Proteomes" id="UP001321526"/>
    </source>
</evidence>
<dbReference type="Proteomes" id="UP001321526">
    <property type="component" value="Chromosome"/>
</dbReference>
<dbReference type="SUPFAM" id="SSF56112">
    <property type="entry name" value="Protein kinase-like (PK-like)"/>
    <property type="match status" value="1"/>
</dbReference>
<accession>A0ABY8FMG6</accession>
<organism evidence="1 2">
    <name type="scientific">Salinicola endophyticus</name>
    <dbReference type="NCBI Taxonomy" id="1949083"/>
    <lineage>
        <taxon>Bacteria</taxon>
        <taxon>Pseudomonadati</taxon>
        <taxon>Pseudomonadota</taxon>
        <taxon>Gammaproteobacteria</taxon>
        <taxon>Oceanospirillales</taxon>
        <taxon>Halomonadaceae</taxon>
        <taxon>Salinicola</taxon>
    </lineage>
</organism>
<dbReference type="RefSeq" id="WP_110689255.1">
    <property type="nucleotide sequence ID" value="NZ_CP035631.1"/>
</dbReference>
<proteinExistence type="predicted"/>
<sequence length="283" mass="31588">MSDVPPIADAELTRRVSLYAGVPLTPLPLRFADSANWLWRSEELSPKLYKLARTGAEDDPFWRGMRDLFGVDRWRHAHELPALAGSLPQHLPLAPLPLTWLGRLQGAPLWSLPWRQAPAARMDTAFAGQLGRQLRRLHRDTLPGWGHPAGEVHPLDAWPQAAWAFVSSHSGLDAAQLADLAWPLPSRAVWSLPDLRPDQFLRGGLDGYWADWEALVWAPLEFDLCLLELILEGAAQREAFVDAYGAEHLPPLDRYRAGMRAVILALGVLGPQSVTLQAHPHWL</sequence>
<dbReference type="EMBL" id="CP035631">
    <property type="protein sequence ID" value="WFF42863.1"/>
    <property type="molecule type" value="Genomic_DNA"/>
</dbReference>
<dbReference type="InterPro" id="IPR011009">
    <property type="entry name" value="Kinase-like_dom_sf"/>
</dbReference>
<name>A0ABY8FMG6_9GAMM</name>
<protein>
    <recommendedName>
        <fullName evidence="3">Aminoglycoside phosphotransferase domain-containing protein</fullName>
    </recommendedName>
</protein>
<evidence type="ECO:0000313" key="1">
    <source>
        <dbReference type="EMBL" id="WFF42863.1"/>
    </source>
</evidence>
<gene>
    <name evidence="1" type="ORF">EVC62_15925</name>
</gene>
<reference evidence="1 2" key="1">
    <citation type="submission" date="2019-01" db="EMBL/GenBank/DDBJ databases">
        <title>Genome sequence of Salinicola endophyticus REST5.</title>
        <authorList>
            <person name="Nascimento F.X."/>
        </authorList>
    </citation>
    <scope>NUCLEOTIDE SEQUENCE [LARGE SCALE GENOMIC DNA]</scope>
    <source>
        <strain evidence="1 2">REST5</strain>
    </source>
</reference>
<evidence type="ECO:0008006" key="3">
    <source>
        <dbReference type="Google" id="ProtNLM"/>
    </source>
</evidence>
<keyword evidence="2" id="KW-1185">Reference proteome</keyword>